<dbReference type="AlphaFoldDB" id="A0A7J0DD31"/>
<reference evidence="2" key="1">
    <citation type="submission" date="2019-07" db="EMBL/GenBank/DDBJ databases">
        <title>De Novo Assembly of kiwifruit Actinidia rufa.</title>
        <authorList>
            <person name="Sugita-Konishi S."/>
            <person name="Sato K."/>
            <person name="Mori E."/>
            <person name="Abe Y."/>
            <person name="Kisaki G."/>
            <person name="Hamano K."/>
            <person name="Suezawa K."/>
            <person name="Otani M."/>
            <person name="Fukuda T."/>
            <person name="Manabe T."/>
            <person name="Gomi K."/>
            <person name="Tabuchi M."/>
            <person name="Akimitsu K."/>
            <person name="Kataoka I."/>
        </authorList>
    </citation>
    <scope>NUCLEOTIDE SEQUENCE [LARGE SCALE GENOMIC DNA]</scope>
    <source>
        <strain evidence="2">cv. Fuchu</strain>
    </source>
</reference>
<dbReference type="Proteomes" id="UP000585474">
    <property type="component" value="Unassembled WGS sequence"/>
</dbReference>
<sequence>MFGFFCAFIQIELMAVLAAVAVVEAVSAVGKVFEAAAVVFSVG</sequence>
<protein>
    <submittedName>
        <fullName evidence="1">Uncharacterized protein</fullName>
    </submittedName>
</protein>
<evidence type="ECO:0000313" key="1">
    <source>
        <dbReference type="EMBL" id="GFS32744.1"/>
    </source>
</evidence>
<gene>
    <name evidence="1" type="ORF">Acr_00g0024360</name>
</gene>
<organism evidence="1 2">
    <name type="scientific">Actinidia rufa</name>
    <dbReference type="NCBI Taxonomy" id="165716"/>
    <lineage>
        <taxon>Eukaryota</taxon>
        <taxon>Viridiplantae</taxon>
        <taxon>Streptophyta</taxon>
        <taxon>Embryophyta</taxon>
        <taxon>Tracheophyta</taxon>
        <taxon>Spermatophyta</taxon>
        <taxon>Magnoliopsida</taxon>
        <taxon>eudicotyledons</taxon>
        <taxon>Gunneridae</taxon>
        <taxon>Pentapetalae</taxon>
        <taxon>asterids</taxon>
        <taxon>Ericales</taxon>
        <taxon>Actinidiaceae</taxon>
        <taxon>Actinidia</taxon>
    </lineage>
</organism>
<dbReference type="EMBL" id="BJWL01000172">
    <property type="protein sequence ID" value="GFS32744.1"/>
    <property type="molecule type" value="Genomic_DNA"/>
</dbReference>
<comment type="caution">
    <text evidence="1">The sequence shown here is derived from an EMBL/GenBank/DDBJ whole genome shotgun (WGS) entry which is preliminary data.</text>
</comment>
<name>A0A7J0DD31_9ERIC</name>
<evidence type="ECO:0000313" key="2">
    <source>
        <dbReference type="Proteomes" id="UP000585474"/>
    </source>
</evidence>
<accession>A0A7J0DD31</accession>
<proteinExistence type="predicted"/>
<keyword evidence="2" id="KW-1185">Reference proteome</keyword>